<dbReference type="EMBL" id="JACGWL010000004">
    <property type="protein sequence ID" value="KAK4404503.1"/>
    <property type="molecule type" value="Genomic_DNA"/>
</dbReference>
<dbReference type="AlphaFoldDB" id="A0AAE1X452"/>
<protein>
    <recommendedName>
        <fullName evidence="4">GAG-pre-integrase domain-containing protein</fullName>
    </recommendedName>
</protein>
<keyword evidence="3" id="KW-1185">Reference proteome</keyword>
<proteinExistence type="predicted"/>
<evidence type="ECO:0000313" key="2">
    <source>
        <dbReference type="EMBL" id="KAK4404503.1"/>
    </source>
</evidence>
<organism evidence="2 3">
    <name type="scientific">Sesamum angolense</name>
    <dbReference type="NCBI Taxonomy" id="2727404"/>
    <lineage>
        <taxon>Eukaryota</taxon>
        <taxon>Viridiplantae</taxon>
        <taxon>Streptophyta</taxon>
        <taxon>Embryophyta</taxon>
        <taxon>Tracheophyta</taxon>
        <taxon>Spermatophyta</taxon>
        <taxon>Magnoliopsida</taxon>
        <taxon>eudicotyledons</taxon>
        <taxon>Gunneridae</taxon>
        <taxon>Pentapetalae</taxon>
        <taxon>asterids</taxon>
        <taxon>lamiids</taxon>
        <taxon>Lamiales</taxon>
        <taxon>Pedaliaceae</taxon>
        <taxon>Sesamum</taxon>
    </lineage>
</organism>
<reference evidence="2" key="1">
    <citation type="submission" date="2020-06" db="EMBL/GenBank/DDBJ databases">
        <authorList>
            <person name="Li T."/>
            <person name="Hu X."/>
            <person name="Zhang T."/>
            <person name="Song X."/>
            <person name="Zhang H."/>
            <person name="Dai N."/>
            <person name="Sheng W."/>
            <person name="Hou X."/>
            <person name="Wei L."/>
        </authorList>
    </citation>
    <scope>NUCLEOTIDE SEQUENCE</scope>
    <source>
        <strain evidence="2">K16</strain>
        <tissue evidence="2">Leaf</tissue>
    </source>
</reference>
<comment type="caution">
    <text evidence="2">The sequence shown here is derived from an EMBL/GenBank/DDBJ whole genome shotgun (WGS) entry which is preliminary data.</text>
</comment>
<dbReference type="Proteomes" id="UP001289374">
    <property type="component" value="Unassembled WGS sequence"/>
</dbReference>
<evidence type="ECO:0000256" key="1">
    <source>
        <dbReference type="SAM" id="MobiDB-lite"/>
    </source>
</evidence>
<gene>
    <name evidence="2" type="ORF">Sango_0818900</name>
</gene>
<evidence type="ECO:0008006" key="4">
    <source>
        <dbReference type="Google" id="ProtNLM"/>
    </source>
</evidence>
<dbReference type="PANTHER" id="PTHR34222">
    <property type="entry name" value="GAG_PRE-INTEGRS DOMAIN-CONTAINING PROTEIN"/>
    <property type="match status" value="1"/>
</dbReference>
<sequence length="322" mass="35577">MILRVEKQREVNSSIAESMQNVAMQTKRFIETGYRGFPRKRDKQGMICEKCGKTCHSRETCFEIHGIPEWYKALVEKRKQANTNTSRALNTIEADFENSDADHKTKNIVAIGRMVGSLYVLEEQSFKEETIKAYQESKNASALNVTVTDIETWHKRLGHFSSIVLSPLPRLKDIASDDSPTEPLSEPKPVDTSHGCRNTGLRAQPNNDKIILKNIHRQIYLASSRLIYWHADGGGVAGGGAAHGRKGSTTGVWLSGLLSYRCRTRGPTLSGVCGAAEGSVMSGGGGRKTASPAQKTLDDTTKNGRSRLPPQPRLHMVQEAYH</sequence>
<name>A0AAE1X452_9LAMI</name>
<feature type="region of interest" description="Disordered" evidence="1">
    <location>
        <begin position="174"/>
        <end position="203"/>
    </location>
</feature>
<reference evidence="2" key="2">
    <citation type="journal article" date="2024" name="Plant">
        <title>Genomic evolution and insights into agronomic trait innovations of Sesamum species.</title>
        <authorList>
            <person name="Miao H."/>
            <person name="Wang L."/>
            <person name="Qu L."/>
            <person name="Liu H."/>
            <person name="Sun Y."/>
            <person name="Le M."/>
            <person name="Wang Q."/>
            <person name="Wei S."/>
            <person name="Zheng Y."/>
            <person name="Lin W."/>
            <person name="Duan Y."/>
            <person name="Cao H."/>
            <person name="Xiong S."/>
            <person name="Wang X."/>
            <person name="Wei L."/>
            <person name="Li C."/>
            <person name="Ma Q."/>
            <person name="Ju M."/>
            <person name="Zhao R."/>
            <person name="Li G."/>
            <person name="Mu C."/>
            <person name="Tian Q."/>
            <person name="Mei H."/>
            <person name="Zhang T."/>
            <person name="Gao T."/>
            <person name="Zhang H."/>
        </authorList>
    </citation>
    <scope>NUCLEOTIDE SEQUENCE</scope>
    <source>
        <strain evidence="2">K16</strain>
    </source>
</reference>
<dbReference type="PANTHER" id="PTHR34222:SF99">
    <property type="entry name" value="PROTEIN, PUTATIVE-RELATED"/>
    <property type="match status" value="1"/>
</dbReference>
<evidence type="ECO:0000313" key="3">
    <source>
        <dbReference type="Proteomes" id="UP001289374"/>
    </source>
</evidence>
<accession>A0AAE1X452</accession>
<feature type="region of interest" description="Disordered" evidence="1">
    <location>
        <begin position="278"/>
        <end position="322"/>
    </location>
</feature>